<dbReference type="PANTHER" id="PTHR10869:SF242">
    <property type="entry name" value="PROLYL 4-HYDROXYLASE ALPHA SUBUNIT DOMAIN-CONTAINING PROTEIN"/>
    <property type="match status" value="1"/>
</dbReference>
<dbReference type="EMBL" id="NLAX01000010">
    <property type="protein sequence ID" value="PKS09631.1"/>
    <property type="molecule type" value="Genomic_DNA"/>
</dbReference>
<reference evidence="7 8" key="1">
    <citation type="journal article" date="2017" name="G3 (Bethesda)">
        <title>First Draft Genome Sequence of the Pathogenic Fungus Lomentospora prolificans (Formerly Scedosporium prolificans).</title>
        <authorList>
            <person name="Luo R."/>
            <person name="Zimin A."/>
            <person name="Workman R."/>
            <person name="Fan Y."/>
            <person name="Pertea G."/>
            <person name="Grossman N."/>
            <person name="Wear M.P."/>
            <person name="Jia B."/>
            <person name="Miller H."/>
            <person name="Casadevall A."/>
            <person name="Timp W."/>
            <person name="Zhang S.X."/>
            <person name="Salzberg S.L."/>
        </authorList>
    </citation>
    <scope>NUCLEOTIDE SEQUENCE [LARGE SCALE GENOMIC DNA]</scope>
    <source>
        <strain evidence="7 8">JHH-5317</strain>
    </source>
</reference>
<gene>
    <name evidence="7" type="ORF">jhhlp_004250</name>
</gene>
<evidence type="ECO:0000256" key="3">
    <source>
        <dbReference type="ARBA" id="ARBA00022964"/>
    </source>
</evidence>
<protein>
    <recommendedName>
        <fullName evidence="6">Prolyl 4-hydroxylase alpha subunit domain-containing protein</fullName>
    </recommendedName>
</protein>
<proteinExistence type="predicted"/>
<dbReference type="STRING" id="41688.A0A2N3NB45"/>
<dbReference type="Pfam" id="PF13640">
    <property type="entry name" value="2OG-FeII_Oxy_3"/>
    <property type="match status" value="1"/>
</dbReference>
<keyword evidence="3" id="KW-0223">Dioxygenase</keyword>
<keyword evidence="2" id="KW-0479">Metal-binding</keyword>
<name>A0A2N3NB45_9PEZI</name>
<comment type="caution">
    <text evidence="7">The sequence shown here is derived from an EMBL/GenBank/DDBJ whole genome shotgun (WGS) entry which is preliminary data.</text>
</comment>
<dbReference type="GO" id="GO:0004656">
    <property type="term" value="F:procollagen-proline 4-dioxygenase activity"/>
    <property type="evidence" value="ECO:0007669"/>
    <property type="project" value="TreeGrafter"/>
</dbReference>
<dbReference type="Proteomes" id="UP000233524">
    <property type="component" value="Unassembled WGS sequence"/>
</dbReference>
<dbReference type="OrthoDB" id="420380at2759"/>
<dbReference type="AlphaFoldDB" id="A0A2N3NB45"/>
<dbReference type="InterPro" id="IPR006620">
    <property type="entry name" value="Pro_4_hyd_alph"/>
</dbReference>
<feature type="domain" description="Prolyl 4-hydroxylase alpha subunit" evidence="6">
    <location>
        <begin position="60"/>
        <end position="267"/>
    </location>
</feature>
<dbReference type="VEuPathDB" id="FungiDB:jhhlp_004250"/>
<evidence type="ECO:0000313" key="8">
    <source>
        <dbReference type="Proteomes" id="UP000233524"/>
    </source>
</evidence>
<dbReference type="InParanoid" id="A0A2N3NB45"/>
<evidence type="ECO:0000256" key="1">
    <source>
        <dbReference type="ARBA" id="ARBA00001961"/>
    </source>
</evidence>
<dbReference type="PANTHER" id="PTHR10869">
    <property type="entry name" value="PROLYL 4-HYDROXYLASE ALPHA SUBUNIT"/>
    <property type="match status" value="1"/>
</dbReference>
<evidence type="ECO:0000256" key="4">
    <source>
        <dbReference type="ARBA" id="ARBA00023002"/>
    </source>
</evidence>
<keyword evidence="4" id="KW-0560">Oxidoreductase</keyword>
<dbReference type="SMART" id="SM00702">
    <property type="entry name" value="P4Hc"/>
    <property type="match status" value="1"/>
</dbReference>
<keyword evidence="8" id="KW-1185">Reference proteome</keyword>
<evidence type="ECO:0000256" key="2">
    <source>
        <dbReference type="ARBA" id="ARBA00022723"/>
    </source>
</evidence>
<dbReference type="GO" id="GO:0005783">
    <property type="term" value="C:endoplasmic reticulum"/>
    <property type="evidence" value="ECO:0007669"/>
    <property type="project" value="TreeGrafter"/>
</dbReference>
<dbReference type="GO" id="GO:0031418">
    <property type="term" value="F:L-ascorbic acid binding"/>
    <property type="evidence" value="ECO:0007669"/>
    <property type="project" value="InterPro"/>
</dbReference>
<dbReference type="InterPro" id="IPR045054">
    <property type="entry name" value="P4HA-like"/>
</dbReference>
<accession>A0A2N3NB45</accession>
<dbReference type="Gene3D" id="2.60.120.620">
    <property type="entry name" value="q2cbj1_9rhob like domain"/>
    <property type="match status" value="1"/>
</dbReference>
<evidence type="ECO:0000256" key="5">
    <source>
        <dbReference type="ARBA" id="ARBA00023004"/>
    </source>
</evidence>
<organism evidence="7 8">
    <name type="scientific">Lomentospora prolificans</name>
    <dbReference type="NCBI Taxonomy" id="41688"/>
    <lineage>
        <taxon>Eukaryota</taxon>
        <taxon>Fungi</taxon>
        <taxon>Dikarya</taxon>
        <taxon>Ascomycota</taxon>
        <taxon>Pezizomycotina</taxon>
        <taxon>Sordariomycetes</taxon>
        <taxon>Hypocreomycetidae</taxon>
        <taxon>Microascales</taxon>
        <taxon>Microascaceae</taxon>
        <taxon>Lomentospora</taxon>
    </lineage>
</organism>
<comment type="cofactor">
    <cofactor evidence="1">
        <name>L-ascorbate</name>
        <dbReference type="ChEBI" id="CHEBI:38290"/>
    </cofactor>
</comment>
<dbReference type="GO" id="GO:0005506">
    <property type="term" value="F:iron ion binding"/>
    <property type="evidence" value="ECO:0007669"/>
    <property type="project" value="InterPro"/>
</dbReference>
<evidence type="ECO:0000313" key="7">
    <source>
        <dbReference type="EMBL" id="PKS09631.1"/>
    </source>
</evidence>
<sequence length="274" mass="30049">MPSLSQVIAAAFGAGLAYVGPSVFDKIHPSLEGIVLPIRTAEPWTCQPHNYTTELISLDPLLIYIHDFVSPAEATLIMKAGKDLLVPSPITGYGSNTKSQSRTSWSAPLPDGDPAVECVLKRANNFMGTMMAPARDEMGTAQMVHYTDSQKFDLHHDWFKQPRLKDGDGGRKRMYNRVATFFVVLEANCTEGETYFPHARVVAPQDRGQQSPIWREHEDGGLAFKPIAGNALFWPNLLADGSGNLKTLHAGLPVGEGTKTAMNIWPRVFFGPEA</sequence>
<dbReference type="InterPro" id="IPR044862">
    <property type="entry name" value="Pro_4_hyd_alph_FE2OG_OXY"/>
</dbReference>
<evidence type="ECO:0000259" key="6">
    <source>
        <dbReference type="SMART" id="SM00702"/>
    </source>
</evidence>
<keyword evidence="5" id="KW-0408">Iron</keyword>